<dbReference type="AlphaFoldDB" id="Q9AY88"/>
<dbReference type="EMBL" id="AC084319">
    <property type="protein sequence ID" value="AAG59650.1"/>
    <property type="molecule type" value="Genomic_DNA"/>
</dbReference>
<feature type="compositionally biased region" description="Basic and acidic residues" evidence="1">
    <location>
        <begin position="88"/>
        <end position="107"/>
    </location>
</feature>
<evidence type="ECO:0000313" key="3">
    <source>
        <dbReference type="Proteomes" id="UP000000763"/>
    </source>
</evidence>
<sequence length="225" mass="23101">MVTAIGGRAPGRPRDQQWGKLESEREITEGGDAGRRQRPWRCSPARGGRWAPAAELAERTADGVAHGTASATASTALLSTAASGGGNGREEAGCDRERQEMAGEVGERGGAGRRYGAGPTGGAHLSVTRKERARAVGLLGLGLGPAQLRRTGERGREQDVTVHTLEGEGRGALAPRSAIWSKVAPPPSGGQATVRREGGALPSTAVVAGRAESIHGYARSSRGGT</sequence>
<name>Q9AY88_ORYSJ</name>
<dbReference type="Proteomes" id="UP000000763">
    <property type="component" value="Chromosome 3"/>
</dbReference>
<evidence type="ECO:0000313" key="2">
    <source>
        <dbReference type="EMBL" id="AAG59650.1"/>
    </source>
</evidence>
<evidence type="ECO:0000256" key="1">
    <source>
        <dbReference type="SAM" id="MobiDB-lite"/>
    </source>
</evidence>
<proteinExistence type="predicted"/>
<protein>
    <submittedName>
        <fullName evidence="2">Uncharacterized protein</fullName>
    </submittedName>
</protein>
<reference evidence="3" key="2">
    <citation type="journal article" date="2008" name="Nucleic Acids Res.">
        <title>The rice annotation project database (RAP-DB): 2008 update.</title>
        <authorList>
            <consortium name="The rice annotation project (RAP)"/>
        </authorList>
    </citation>
    <scope>GENOME REANNOTATION</scope>
    <source>
        <strain evidence="3">cv. Nipponbare</strain>
    </source>
</reference>
<feature type="region of interest" description="Disordered" evidence="1">
    <location>
        <begin position="170"/>
        <end position="201"/>
    </location>
</feature>
<feature type="compositionally biased region" description="Basic and acidic residues" evidence="1">
    <location>
        <begin position="12"/>
        <end position="35"/>
    </location>
</feature>
<feature type="region of interest" description="Disordered" evidence="1">
    <location>
        <begin position="80"/>
        <end position="125"/>
    </location>
</feature>
<feature type="region of interest" description="Disordered" evidence="1">
    <location>
        <begin position="1"/>
        <end position="68"/>
    </location>
</feature>
<gene>
    <name evidence="2" type="primary">OSJNBa0004B24.16</name>
</gene>
<accession>Q9AY88</accession>
<feature type="compositionally biased region" description="Gly residues" evidence="1">
    <location>
        <begin position="108"/>
        <end position="121"/>
    </location>
</feature>
<reference evidence="3" key="1">
    <citation type="journal article" date="2005" name="Nature">
        <title>The map-based sequence of the rice genome.</title>
        <authorList>
            <consortium name="International rice genome sequencing project (IRGSP)"/>
            <person name="Matsumoto T."/>
            <person name="Wu J."/>
            <person name="Kanamori H."/>
            <person name="Katayose Y."/>
            <person name="Fujisawa M."/>
            <person name="Namiki N."/>
            <person name="Mizuno H."/>
            <person name="Yamamoto K."/>
            <person name="Antonio B.A."/>
            <person name="Baba T."/>
            <person name="Sakata K."/>
            <person name="Nagamura Y."/>
            <person name="Aoki H."/>
            <person name="Arikawa K."/>
            <person name="Arita K."/>
            <person name="Bito T."/>
            <person name="Chiden Y."/>
            <person name="Fujitsuka N."/>
            <person name="Fukunaka R."/>
            <person name="Hamada M."/>
            <person name="Harada C."/>
            <person name="Hayashi A."/>
            <person name="Hijishita S."/>
            <person name="Honda M."/>
            <person name="Hosokawa S."/>
            <person name="Ichikawa Y."/>
            <person name="Idonuma A."/>
            <person name="Iijima M."/>
            <person name="Ikeda M."/>
            <person name="Ikeno M."/>
            <person name="Ito K."/>
            <person name="Ito S."/>
            <person name="Ito T."/>
            <person name="Ito Y."/>
            <person name="Ito Y."/>
            <person name="Iwabuchi A."/>
            <person name="Kamiya K."/>
            <person name="Karasawa W."/>
            <person name="Kurita K."/>
            <person name="Katagiri S."/>
            <person name="Kikuta A."/>
            <person name="Kobayashi H."/>
            <person name="Kobayashi N."/>
            <person name="Machita K."/>
            <person name="Maehara T."/>
            <person name="Masukawa M."/>
            <person name="Mizubayashi T."/>
            <person name="Mukai Y."/>
            <person name="Nagasaki H."/>
            <person name="Nagata Y."/>
            <person name="Naito S."/>
            <person name="Nakashima M."/>
            <person name="Nakama Y."/>
            <person name="Nakamichi Y."/>
            <person name="Nakamura M."/>
            <person name="Meguro A."/>
            <person name="Negishi M."/>
            <person name="Ohta I."/>
            <person name="Ohta T."/>
            <person name="Okamoto M."/>
            <person name="Ono N."/>
            <person name="Saji S."/>
            <person name="Sakaguchi M."/>
            <person name="Sakai K."/>
            <person name="Shibata M."/>
            <person name="Shimokawa T."/>
            <person name="Song J."/>
            <person name="Takazaki Y."/>
            <person name="Terasawa K."/>
            <person name="Tsugane M."/>
            <person name="Tsuji K."/>
            <person name="Ueda S."/>
            <person name="Waki K."/>
            <person name="Yamagata H."/>
            <person name="Yamamoto M."/>
            <person name="Yamamoto S."/>
            <person name="Yamane H."/>
            <person name="Yoshiki S."/>
            <person name="Yoshihara R."/>
            <person name="Yukawa K."/>
            <person name="Zhong H."/>
            <person name="Yano M."/>
            <person name="Yuan Q."/>
            <person name="Ouyang S."/>
            <person name="Liu J."/>
            <person name="Jones K.M."/>
            <person name="Gansberger K."/>
            <person name="Moffat K."/>
            <person name="Hill J."/>
            <person name="Bera J."/>
            <person name="Fadrosh D."/>
            <person name="Jin S."/>
            <person name="Johri S."/>
            <person name="Kim M."/>
            <person name="Overton L."/>
            <person name="Reardon M."/>
            <person name="Tsitrin T."/>
            <person name="Vuong H."/>
            <person name="Weaver B."/>
            <person name="Ciecko A."/>
            <person name="Tallon L."/>
            <person name="Jackson J."/>
            <person name="Pai G."/>
            <person name="Aken S.V."/>
            <person name="Utterback T."/>
            <person name="Reidmuller S."/>
            <person name="Feldblyum T."/>
            <person name="Hsiao J."/>
            <person name="Zismann V."/>
            <person name="Iobst S."/>
            <person name="de Vazeille A.R."/>
            <person name="Buell C.R."/>
            <person name="Ying K."/>
            <person name="Li Y."/>
            <person name="Lu T."/>
            <person name="Huang Y."/>
            <person name="Zhao Q."/>
            <person name="Feng Q."/>
            <person name="Zhang L."/>
            <person name="Zhu J."/>
            <person name="Weng Q."/>
            <person name="Mu J."/>
            <person name="Lu Y."/>
            <person name="Fan D."/>
            <person name="Liu Y."/>
            <person name="Guan J."/>
            <person name="Zhang Y."/>
            <person name="Yu S."/>
            <person name="Liu X."/>
            <person name="Zhang Y."/>
            <person name="Hong G."/>
            <person name="Han B."/>
            <person name="Choisne N."/>
            <person name="Demange N."/>
            <person name="Orjeda G."/>
            <person name="Samain S."/>
            <person name="Cattolico L."/>
            <person name="Pelletier E."/>
            <person name="Couloux A."/>
            <person name="Segurens B."/>
            <person name="Wincker P."/>
            <person name="D'Hont A."/>
            <person name="Scarpelli C."/>
            <person name="Weissenbach J."/>
            <person name="Salanoubat M."/>
            <person name="Quetier F."/>
            <person name="Yu Y."/>
            <person name="Kim H.R."/>
            <person name="Rambo T."/>
            <person name="Currie J."/>
            <person name="Collura K."/>
            <person name="Luo M."/>
            <person name="Yang T."/>
            <person name="Ammiraju J.S.S."/>
            <person name="Engler F."/>
            <person name="Soderlund C."/>
            <person name="Wing R.A."/>
            <person name="Palmer L.E."/>
            <person name="de la Bastide M."/>
            <person name="Spiegel L."/>
            <person name="Nascimento L."/>
            <person name="Zutavern T."/>
            <person name="O'Shaughnessy A."/>
            <person name="Dike S."/>
            <person name="Dedhia N."/>
            <person name="Preston R."/>
            <person name="Balija V."/>
            <person name="McCombie W.R."/>
            <person name="Chow T."/>
            <person name="Chen H."/>
            <person name="Chung M."/>
            <person name="Chen C."/>
            <person name="Shaw J."/>
            <person name="Wu H."/>
            <person name="Hsiao K."/>
            <person name="Chao Y."/>
            <person name="Chu M."/>
            <person name="Cheng C."/>
            <person name="Hour A."/>
            <person name="Lee P."/>
            <person name="Lin S."/>
            <person name="Lin Y."/>
            <person name="Liou J."/>
            <person name="Liu S."/>
            <person name="Hsing Y."/>
            <person name="Raghuvanshi S."/>
            <person name="Mohanty A."/>
            <person name="Bharti A.K."/>
            <person name="Gaur A."/>
            <person name="Gupta V."/>
            <person name="Kumar D."/>
            <person name="Ravi V."/>
            <person name="Vij S."/>
            <person name="Kapur A."/>
            <person name="Khurana P."/>
            <person name="Khurana P."/>
            <person name="Khurana J.P."/>
            <person name="Tyagi A.K."/>
            <person name="Gaikwad K."/>
            <person name="Singh A."/>
            <person name="Dalal V."/>
            <person name="Srivastava S."/>
            <person name="Dixit A."/>
            <person name="Pal A.K."/>
            <person name="Ghazi I.A."/>
            <person name="Yadav M."/>
            <person name="Pandit A."/>
            <person name="Bhargava A."/>
            <person name="Sureshbabu K."/>
            <person name="Batra K."/>
            <person name="Sharma T.R."/>
            <person name="Mohapatra T."/>
            <person name="Singh N.K."/>
            <person name="Messing J."/>
            <person name="Nelson A.B."/>
            <person name="Fuks G."/>
            <person name="Kavchok S."/>
            <person name="Keizer G."/>
            <person name="Linton E."/>
            <person name="Llaca V."/>
            <person name="Song R."/>
            <person name="Tanyolac B."/>
            <person name="Young S."/>
            <person name="Ho-Il K."/>
            <person name="Hahn J.H."/>
            <person name="Sangsakoo G."/>
            <person name="Vanavichit A."/>
            <person name="de Mattos Luiz.A.T."/>
            <person name="Zimmer P.D."/>
            <person name="Malone G."/>
            <person name="Dellagostin O."/>
            <person name="de Oliveira A.C."/>
            <person name="Bevan M."/>
            <person name="Bancroft I."/>
            <person name="Minx P."/>
            <person name="Cordum H."/>
            <person name="Wilson R."/>
            <person name="Cheng Z."/>
            <person name="Jin W."/>
            <person name="Jiang J."/>
            <person name="Leong S.A."/>
            <person name="Iwama H."/>
            <person name="Gojobori T."/>
            <person name="Itoh T."/>
            <person name="Niimura Y."/>
            <person name="Fujii Y."/>
            <person name="Habara T."/>
            <person name="Sakai H."/>
            <person name="Sato Y."/>
            <person name="Wilson G."/>
            <person name="Kumar K."/>
            <person name="McCouch S."/>
            <person name="Juretic N."/>
            <person name="Hoen D."/>
            <person name="Wright S."/>
            <person name="Bruskiewich R."/>
            <person name="Bureau T."/>
            <person name="Miyao A."/>
            <person name="Hirochika H."/>
            <person name="Nishikawa T."/>
            <person name="Kadowaki K."/>
            <person name="Sugiura M."/>
            <person name="Burr B."/>
            <person name="Sasaki T."/>
        </authorList>
    </citation>
    <scope>NUCLEOTIDE SEQUENCE [LARGE SCALE GENOMIC DNA]</scope>
    <source>
        <strain evidence="3">cv. Nipponbare</strain>
    </source>
</reference>
<organism evidence="2 3">
    <name type="scientific">Oryza sativa subsp. japonica</name>
    <name type="common">Rice</name>
    <dbReference type="NCBI Taxonomy" id="39947"/>
    <lineage>
        <taxon>Eukaryota</taxon>
        <taxon>Viridiplantae</taxon>
        <taxon>Streptophyta</taxon>
        <taxon>Embryophyta</taxon>
        <taxon>Tracheophyta</taxon>
        <taxon>Spermatophyta</taxon>
        <taxon>Magnoliopsida</taxon>
        <taxon>Liliopsida</taxon>
        <taxon>Poales</taxon>
        <taxon>Poaceae</taxon>
        <taxon>BOP clade</taxon>
        <taxon>Oryzoideae</taxon>
        <taxon>Oryzeae</taxon>
        <taxon>Oryzinae</taxon>
        <taxon>Oryza</taxon>
        <taxon>Oryza sativa</taxon>
    </lineage>
</organism>